<feature type="domain" description="NusG-like N-terminal" evidence="3">
    <location>
        <begin position="2"/>
        <end position="91"/>
    </location>
</feature>
<reference evidence="4 5" key="1">
    <citation type="submission" date="2018-03" db="EMBL/GenBank/DDBJ databases">
        <title>Lachnoclostridium SNUG30386 gen.nov., sp.nov., isolated from human faeces.</title>
        <authorList>
            <person name="Seo B."/>
            <person name="Jeon K."/>
            <person name="Ko G."/>
        </authorList>
    </citation>
    <scope>NUCLEOTIDE SEQUENCE [LARGE SCALE GENOMIC DNA]</scope>
    <source>
        <strain evidence="4 5">SNUG30386</strain>
    </source>
</reference>
<dbReference type="Proteomes" id="UP000241048">
    <property type="component" value="Unassembled WGS sequence"/>
</dbReference>
<keyword evidence="5" id="KW-1185">Reference proteome</keyword>
<dbReference type="SUPFAM" id="SSF82679">
    <property type="entry name" value="N-utilization substance G protein NusG, N-terminal domain"/>
    <property type="match status" value="1"/>
</dbReference>
<dbReference type="RefSeq" id="WP_107001639.1">
    <property type="nucleotide sequence ID" value="NZ_JAQDZI010000014.1"/>
</dbReference>
<organism evidence="4 5">
    <name type="scientific">Clostridium fessum</name>
    <dbReference type="NCBI Taxonomy" id="2126740"/>
    <lineage>
        <taxon>Bacteria</taxon>
        <taxon>Bacillati</taxon>
        <taxon>Bacillota</taxon>
        <taxon>Clostridia</taxon>
        <taxon>Eubacteriales</taxon>
        <taxon>Clostridiaceae</taxon>
        <taxon>Clostridium</taxon>
    </lineage>
</organism>
<dbReference type="Gene3D" id="3.30.70.940">
    <property type="entry name" value="NusG, N-terminal domain"/>
    <property type="match status" value="1"/>
</dbReference>
<evidence type="ECO:0000313" key="4">
    <source>
        <dbReference type="EMBL" id="PST36224.1"/>
    </source>
</evidence>
<dbReference type="AlphaFoldDB" id="A0A2T3FLR9"/>
<proteinExistence type="predicted"/>
<dbReference type="InterPro" id="IPR036735">
    <property type="entry name" value="NGN_dom_sf"/>
</dbReference>
<gene>
    <name evidence="4" type="ORF">C7U56_13420</name>
</gene>
<protein>
    <recommendedName>
        <fullName evidence="3">NusG-like N-terminal domain-containing protein</fullName>
    </recommendedName>
</protein>
<evidence type="ECO:0000256" key="1">
    <source>
        <dbReference type="ARBA" id="ARBA00023163"/>
    </source>
</evidence>
<keyword evidence="1" id="KW-0804">Transcription</keyword>
<comment type="caution">
    <text evidence="4">The sequence shown here is derived from an EMBL/GenBank/DDBJ whole genome shotgun (WGS) entry which is preliminary data.</text>
</comment>
<dbReference type="InterPro" id="IPR006645">
    <property type="entry name" value="NGN-like_dom"/>
</dbReference>
<evidence type="ECO:0000313" key="5">
    <source>
        <dbReference type="Proteomes" id="UP000241048"/>
    </source>
</evidence>
<feature type="compositionally biased region" description="Basic and acidic residues" evidence="2">
    <location>
        <begin position="219"/>
        <end position="231"/>
    </location>
</feature>
<dbReference type="EMBL" id="PYLO01000005">
    <property type="protein sequence ID" value="PST36224.1"/>
    <property type="molecule type" value="Genomic_DNA"/>
</dbReference>
<name>A0A2T3FLR9_9CLOT</name>
<feature type="region of interest" description="Disordered" evidence="2">
    <location>
        <begin position="179"/>
        <end position="231"/>
    </location>
</feature>
<dbReference type="GO" id="GO:0006354">
    <property type="term" value="P:DNA-templated transcription elongation"/>
    <property type="evidence" value="ECO:0007669"/>
    <property type="project" value="InterPro"/>
</dbReference>
<evidence type="ECO:0000259" key="3">
    <source>
        <dbReference type="Pfam" id="PF02357"/>
    </source>
</evidence>
<evidence type="ECO:0000256" key="2">
    <source>
        <dbReference type="SAM" id="MobiDB-lite"/>
    </source>
</evidence>
<accession>A0A2T3FLR9</accession>
<dbReference type="Pfam" id="PF02357">
    <property type="entry name" value="NusG"/>
    <property type="match status" value="1"/>
</dbReference>
<sequence length="231" mass="26195">MWYVVQTPVGREAEAAEKLNHFYRDKAEKPCFVLSKERTWRMGGVYYVDTEVMFPGYVFVDTADEPVLEDGVKCLAGLVRFLNAGSEAHLYGTAVPLKKEEEKFLKELLREDSSHTVRRFLVRANDAGEIEWAEGVLGEMLPKIIRKRLRKRIVTIQAELLNEARQVELAIRMEDDPEAVFPKKGPLNPKNLSGDFQENDFSRVSVSGKNPSKKITRLHGAENDGTKLAAE</sequence>